<dbReference type="PROSITE" id="PS00675">
    <property type="entry name" value="SIGMA54_INTERACT_1"/>
    <property type="match status" value="1"/>
</dbReference>
<gene>
    <name evidence="5" type="ORF">BV898_18408</name>
</gene>
<accession>A0A9X6NGV6</accession>
<dbReference type="GO" id="GO:0005525">
    <property type="term" value="F:GTP binding"/>
    <property type="evidence" value="ECO:0007669"/>
    <property type="project" value="InterPro"/>
</dbReference>
<keyword evidence="2" id="KW-0547">Nucleotide-binding</keyword>
<dbReference type="EMBL" id="MTYJ01000362">
    <property type="protein sequence ID" value="OWA53985.1"/>
    <property type="molecule type" value="Genomic_DNA"/>
</dbReference>
<sequence>MDELNELANTLGLSDAALGLLRARRFKTKKDVRSMSPEELQSLNIPRNDIRLLQIFCTSSDLTTSGSGSCDTDADLDTGSSSSSNPGSPTRSLSNEIQIMKEDIGDLQMESTEPSSESEPEPDPVIAAKTSNDRTPMVPNGYEQRWLQCLEQLKLSSSTIPEDLAENMKRFDIGASLGTYDKMQQIFQDIQDTLVYQHLAAFQRDTAAMLTILDQYRKMLKGQFSEMERDFIAGVSNLIRALQHSIFGDAATLSWLSKKEFEYRQLDDLLRGCDFVSRWSKVQEFARSSPDRYVVCLALNDALFSDPSVVEFTRCHGSRGVLSDMPTQDLQSQKWWLTESSLQQQVLTQLNRFIEFAKENKHTKFALEFTEANEYLTMDEISGYLLFERGAYRRFDLPGPPQTLEVIQAENKAYVVRWTRPLHGADFVNEYHLSFRPFPSSKDREKHAVVQATEEPRLVLPALSSKKKRYRVTVRSVCCVGRTTAKQWWTAAEEMTKTATPLSSEKFGSSSLFTIYRFPSRVVYSDAMTKVRKITVGKKPDRVDEAKSILIMGETGTGKSTLINSMANFFYGVDYEDHFRFELIGEKPLQSQAQSVTTWITVYVLYRAGNKRGVGESLTIIDTPGLNDTMQRDEEITDQLSNFLLNPDTDKKSDGVALSTLSAIGIAISAPSCRVTPEKLHVFDKVFSLFGRDLKENLFWLVTHSDTENPEVVRTIAQGKWPSKRCFILNNAYLLTPPVSELSKPLWDMNAAGMELFFKTVRSMEPVRLDSTKELLRERENLKTLVKGLLPQITKCLEQQNQRCDLLAKLDAIDSQSDSDGLKVPHREFVTKLISPSDEQGVFGLICTECQKNCHVECTDYMIRIGWSRWFCTAITVAGFCRVCPGKCYWTRHKLSGDRFEDSEVIVERTLAQLKAFYSVTRMKGEKQLDYEARVAAQSDQLAARIEEAVTETRRNLRVMLQRVAESQQRLDRIALWSTSSNASDYIQKLIDAELAQKAPDWDQRIMQLEQARSDIEEFRAQGGQLPDDDEGAASMAEKVDSSMRALVSFGTGLANRSSGIPEKAKRLARKFKFMGS</sequence>
<dbReference type="Gene3D" id="2.60.40.10">
    <property type="entry name" value="Immunoglobulins"/>
    <property type="match status" value="1"/>
</dbReference>
<dbReference type="InterPro" id="IPR027417">
    <property type="entry name" value="P-loop_NTPase"/>
</dbReference>
<organism evidence="5 6">
    <name type="scientific">Hypsibius exemplaris</name>
    <name type="common">Freshwater tardigrade</name>
    <dbReference type="NCBI Taxonomy" id="2072580"/>
    <lineage>
        <taxon>Eukaryota</taxon>
        <taxon>Metazoa</taxon>
        <taxon>Ecdysozoa</taxon>
        <taxon>Tardigrada</taxon>
        <taxon>Eutardigrada</taxon>
        <taxon>Parachela</taxon>
        <taxon>Hypsibioidea</taxon>
        <taxon>Hypsibiidae</taxon>
        <taxon>Hypsibius</taxon>
    </lineage>
</organism>
<proteinExistence type="inferred from homology"/>
<dbReference type="InterPro" id="IPR025662">
    <property type="entry name" value="Sigma_54_int_dom_ATP-bd_1"/>
</dbReference>
<dbReference type="AlphaFoldDB" id="A0A9X6NGV6"/>
<dbReference type="SUPFAM" id="SSF52540">
    <property type="entry name" value="P-loop containing nucleoside triphosphate hydrolases"/>
    <property type="match status" value="1"/>
</dbReference>
<reference evidence="6" key="1">
    <citation type="submission" date="2017-01" db="EMBL/GenBank/DDBJ databases">
        <title>Comparative genomics of anhydrobiosis in the tardigrade Hypsibius dujardini.</title>
        <authorList>
            <person name="Yoshida Y."/>
            <person name="Koutsovoulos G."/>
            <person name="Laetsch D."/>
            <person name="Stevens L."/>
            <person name="Kumar S."/>
            <person name="Horikawa D."/>
            <person name="Ishino K."/>
            <person name="Komine S."/>
            <person name="Tomita M."/>
            <person name="Blaxter M."/>
            <person name="Arakawa K."/>
        </authorList>
    </citation>
    <scope>NUCLEOTIDE SEQUENCE [LARGE SCALE GENOMIC DNA]</scope>
    <source>
        <strain evidence="6">Z151</strain>
    </source>
</reference>
<comment type="caution">
    <text evidence="5">The sequence shown here is derived from an EMBL/GenBank/DDBJ whole genome shotgun (WGS) entry which is preliminary data.</text>
</comment>
<evidence type="ECO:0000259" key="4">
    <source>
        <dbReference type="PROSITE" id="PS50853"/>
    </source>
</evidence>
<dbReference type="PANTHER" id="PTHR32046:SF14">
    <property type="match status" value="1"/>
</dbReference>
<dbReference type="SUPFAM" id="SSF49265">
    <property type="entry name" value="Fibronectin type III"/>
    <property type="match status" value="1"/>
</dbReference>
<dbReference type="Gene3D" id="3.40.50.300">
    <property type="entry name" value="P-loop containing nucleotide triphosphate hydrolases"/>
    <property type="match status" value="1"/>
</dbReference>
<evidence type="ECO:0000256" key="1">
    <source>
        <dbReference type="ARBA" id="ARBA00008535"/>
    </source>
</evidence>
<evidence type="ECO:0000256" key="2">
    <source>
        <dbReference type="ARBA" id="ARBA00022741"/>
    </source>
</evidence>
<evidence type="ECO:0000313" key="6">
    <source>
        <dbReference type="Proteomes" id="UP000192578"/>
    </source>
</evidence>
<dbReference type="InterPro" id="IPR013783">
    <property type="entry name" value="Ig-like_fold"/>
</dbReference>
<dbReference type="CDD" id="cd00063">
    <property type="entry name" value="FN3"/>
    <property type="match status" value="1"/>
</dbReference>
<dbReference type="InterPro" id="IPR036116">
    <property type="entry name" value="FN3_sf"/>
</dbReference>
<dbReference type="OrthoDB" id="8954335at2759"/>
<dbReference type="PANTHER" id="PTHR32046">
    <property type="entry name" value="G DOMAIN-CONTAINING PROTEIN"/>
    <property type="match status" value="1"/>
</dbReference>
<dbReference type="Proteomes" id="UP000192578">
    <property type="component" value="Unassembled WGS sequence"/>
</dbReference>
<dbReference type="InterPro" id="IPR006703">
    <property type="entry name" value="G_AIG1"/>
</dbReference>
<keyword evidence="6" id="KW-1185">Reference proteome</keyword>
<protein>
    <recommendedName>
        <fullName evidence="4">Fibronectin type-III domain-containing protein</fullName>
    </recommendedName>
</protein>
<dbReference type="PROSITE" id="PS50853">
    <property type="entry name" value="FN3"/>
    <property type="match status" value="1"/>
</dbReference>
<evidence type="ECO:0000256" key="3">
    <source>
        <dbReference type="SAM" id="MobiDB-lite"/>
    </source>
</evidence>
<feature type="domain" description="Fibronectin type-III" evidence="4">
    <location>
        <begin position="400"/>
        <end position="501"/>
    </location>
</feature>
<evidence type="ECO:0000313" key="5">
    <source>
        <dbReference type="EMBL" id="OWA53985.1"/>
    </source>
</evidence>
<comment type="similarity">
    <text evidence="1">Belongs to the TRAFAC class TrmE-Era-EngA-EngB-Septin-like GTPase superfamily. AIG1/Toc34/Toc159-like paraseptin GTPase family. IAN subfamily.</text>
</comment>
<name>A0A9X6NGV6_HYPEX</name>
<dbReference type="InterPro" id="IPR003961">
    <property type="entry name" value="FN3_dom"/>
</dbReference>
<feature type="region of interest" description="Disordered" evidence="3">
    <location>
        <begin position="63"/>
        <end position="93"/>
    </location>
</feature>
<feature type="region of interest" description="Disordered" evidence="3">
    <location>
        <begin position="107"/>
        <end position="138"/>
    </location>
</feature>
<dbReference type="Pfam" id="PF04548">
    <property type="entry name" value="AIG1"/>
    <property type="match status" value="1"/>
</dbReference>